<dbReference type="Proteomes" id="UP000319731">
    <property type="component" value="Unassembled WGS sequence"/>
</dbReference>
<keyword evidence="3" id="KW-1185">Reference proteome</keyword>
<evidence type="ECO:0000256" key="1">
    <source>
        <dbReference type="SAM" id="Phobius"/>
    </source>
</evidence>
<protein>
    <submittedName>
        <fullName evidence="2">Uncharacterized protein</fullName>
    </submittedName>
</protein>
<sequence>MAINGKGPHNHLRHDSKRIQMMWNIGYLCFGYGIPLLWVLFTIPVSYVSPNVYGCGRSWLPTINASIVYILYGVWMTCTFILRLYLATSSVVKLITLRNKTKHLHGSKTAGVALLARFVAIDFGVLTSSLNTVANIMFGSVVTYSYYYNLYNNGSTNPNTIYYFSLLVDWAYTKSITGVFFSLFATLFAFVALATGAGAMAKYFKVAAFIGRVTGISYLSELASKTSAVDGKKAVTIKNMARLLNQTSTMTGSTVAKEDADDKEVNTTAPPAKAAIVASAPMGEHHV</sequence>
<organism evidence="2 3">
    <name type="scientific">Synchytrium microbalum</name>
    <dbReference type="NCBI Taxonomy" id="1806994"/>
    <lineage>
        <taxon>Eukaryota</taxon>
        <taxon>Fungi</taxon>
        <taxon>Fungi incertae sedis</taxon>
        <taxon>Chytridiomycota</taxon>
        <taxon>Chytridiomycota incertae sedis</taxon>
        <taxon>Chytridiomycetes</taxon>
        <taxon>Synchytriales</taxon>
        <taxon>Synchytriaceae</taxon>
        <taxon>Synchytrium</taxon>
    </lineage>
</organism>
<name>A0A507BSX2_9FUNG</name>
<feature type="transmembrane region" description="Helical" evidence="1">
    <location>
        <begin position="67"/>
        <end position="88"/>
    </location>
</feature>
<keyword evidence="1" id="KW-0472">Membrane</keyword>
<feature type="transmembrane region" description="Helical" evidence="1">
    <location>
        <begin position="21"/>
        <end position="47"/>
    </location>
</feature>
<evidence type="ECO:0000313" key="3">
    <source>
        <dbReference type="Proteomes" id="UP000319731"/>
    </source>
</evidence>
<accession>A0A507BSX2</accession>
<dbReference type="AlphaFoldDB" id="A0A507BSX2"/>
<proteinExistence type="predicted"/>
<dbReference type="RefSeq" id="XP_031022088.1">
    <property type="nucleotide sequence ID" value="XM_031171935.1"/>
</dbReference>
<keyword evidence="1" id="KW-0812">Transmembrane</keyword>
<dbReference type="GeneID" id="42007232"/>
<dbReference type="OrthoDB" id="2174032at2759"/>
<keyword evidence="1" id="KW-1133">Transmembrane helix</keyword>
<reference evidence="2 3" key="1">
    <citation type="journal article" date="2019" name="Sci. Rep.">
        <title>Comparative genomics of chytrid fungi reveal insights into the obligate biotrophic and pathogenic lifestyle of Synchytrium endobioticum.</title>
        <authorList>
            <person name="van de Vossenberg B.T.L.H."/>
            <person name="Warris S."/>
            <person name="Nguyen H.D.T."/>
            <person name="van Gent-Pelzer M.P.E."/>
            <person name="Joly D.L."/>
            <person name="van de Geest H.C."/>
            <person name="Bonants P.J.M."/>
            <person name="Smith D.S."/>
            <person name="Levesque C.A."/>
            <person name="van der Lee T.A.J."/>
        </authorList>
    </citation>
    <scope>NUCLEOTIDE SEQUENCE [LARGE SCALE GENOMIC DNA]</scope>
    <source>
        <strain evidence="2 3">JEL517</strain>
    </source>
</reference>
<dbReference type="EMBL" id="QEAO01000071">
    <property type="protein sequence ID" value="TPX30421.1"/>
    <property type="molecule type" value="Genomic_DNA"/>
</dbReference>
<evidence type="ECO:0000313" key="2">
    <source>
        <dbReference type="EMBL" id="TPX30421.1"/>
    </source>
</evidence>
<feature type="transmembrane region" description="Helical" evidence="1">
    <location>
        <begin position="175"/>
        <end position="195"/>
    </location>
</feature>
<gene>
    <name evidence="2" type="ORF">SmJEL517_g06009</name>
</gene>
<comment type="caution">
    <text evidence="2">The sequence shown here is derived from an EMBL/GenBank/DDBJ whole genome shotgun (WGS) entry which is preliminary data.</text>
</comment>